<dbReference type="SUPFAM" id="SSF69593">
    <property type="entry name" value="Glycerol-3-phosphate (1)-acyltransferase"/>
    <property type="match status" value="1"/>
</dbReference>
<keyword evidence="6" id="KW-0472">Membrane</keyword>
<dbReference type="Gramene" id="KQJ98439">
    <property type="protein sequence ID" value="KQJ98439"/>
    <property type="gene ID" value="BRADI_3g37245v3"/>
</dbReference>
<comment type="similarity">
    <text evidence="2">Belongs to the GPAT/DAPAT family.</text>
</comment>
<evidence type="ECO:0000256" key="5">
    <source>
        <dbReference type="ARBA" id="ARBA00022989"/>
    </source>
</evidence>
<feature type="region of interest" description="Disordered" evidence="7">
    <location>
        <begin position="25"/>
        <end position="49"/>
    </location>
</feature>
<dbReference type="EnsemblPlants" id="KQJ98439">
    <property type="protein sequence ID" value="KQJ98439"/>
    <property type="gene ID" value="BRADI_3g37245v3"/>
</dbReference>
<dbReference type="InterPro" id="IPR002123">
    <property type="entry name" value="Plipid/glycerol_acylTrfase"/>
</dbReference>
<dbReference type="RefSeq" id="XP_003574565.1">
    <property type="nucleotide sequence ID" value="XM_003574517.4"/>
</dbReference>
<dbReference type="PANTHER" id="PTHR15486">
    <property type="entry name" value="ANCIENT UBIQUITOUS PROTEIN"/>
    <property type="match status" value="1"/>
</dbReference>
<dbReference type="KEGG" id="bdi:100841657"/>
<dbReference type="GO" id="GO:0010143">
    <property type="term" value="P:cutin biosynthetic process"/>
    <property type="evidence" value="ECO:0000318"/>
    <property type="project" value="GO_Central"/>
</dbReference>
<evidence type="ECO:0000313" key="10">
    <source>
        <dbReference type="EMBL" id="KQJ98439.2"/>
    </source>
</evidence>
<name>I1I7I5_BRADI</name>
<dbReference type="ExpressionAtlas" id="I1I7I5">
    <property type="expression patterns" value="baseline"/>
</dbReference>
<reference evidence="11" key="3">
    <citation type="submission" date="2018-08" db="UniProtKB">
        <authorList>
            <consortium name="EnsemblPlants"/>
        </authorList>
    </citation>
    <scope>IDENTIFICATION</scope>
    <source>
        <strain evidence="11">cv. Bd21</strain>
    </source>
</reference>
<comment type="subcellular location">
    <subcellularLocation>
        <location evidence="1">Membrane</location>
        <topology evidence="1">Multi-pass membrane protein</topology>
    </subcellularLocation>
</comment>
<evidence type="ECO:0000256" key="2">
    <source>
        <dbReference type="ARBA" id="ARBA00007937"/>
    </source>
</evidence>
<feature type="chain" id="PRO_5014095160" description="Phospholipid/glycerol acyltransferase domain-containing protein" evidence="8">
    <location>
        <begin position="23"/>
        <end position="565"/>
    </location>
</feature>
<evidence type="ECO:0000256" key="3">
    <source>
        <dbReference type="ARBA" id="ARBA00022679"/>
    </source>
</evidence>
<dbReference type="GO" id="GO:0016020">
    <property type="term" value="C:membrane"/>
    <property type="evidence" value="ECO:0000318"/>
    <property type="project" value="GO_Central"/>
</dbReference>
<organism evidence="11">
    <name type="scientific">Brachypodium distachyon</name>
    <name type="common">Purple false brome</name>
    <name type="synonym">Trachynia distachya</name>
    <dbReference type="NCBI Taxonomy" id="15368"/>
    <lineage>
        <taxon>Eukaryota</taxon>
        <taxon>Viridiplantae</taxon>
        <taxon>Streptophyta</taxon>
        <taxon>Embryophyta</taxon>
        <taxon>Tracheophyta</taxon>
        <taxon>Spermatophyta</taxon>
        <taxon>Magnoliopsida</taxon>
        <taxon>Liliopsida</taxon>
        <taxon>Poales</taxon>
        <taxon>Poaceae</taxon>
        <taxon>BOP clade</taxon>
        <taxon>Pooideae</taxon>
        <taxon>Stipodae</taxon>
        <taxon>Brachypodieae</taxon>
        <taxon>Brachypodium</taxon>
    </lineage>
</organism>
<sequence length="565" mass="61518">MAKKQKLWQRLFSALLSFLLHGKRPPISSRSSSTSSPPPREQHPASLHFHPPPGMAAEKLATDGRTLVLDIDGGLLVSSSSSSSSSLFPYFMLVALEAGGILRGALLLLLYPIILCLSACVGKGGGEDAAVRLMAMAAFCGLRENRFHAGRAVLPRWLMEDVADGGIDIEAMTSGGSRVVCVTRRMPTVMVEGFLREYLGAEAVVGREMKVLWGFYTGLMEEDGRGDEALKKKITVDDAVGFSGSVEFLQHPISRYCKEIYLVTRDQEAPAALPKPRPRQLHHRKLKPVVFHDGRLAFLPTAGATLAMLTWLPFGMALGAARLAVSLTVPYRYSTPILAATGMSWRLKGSPPPPAGVGGRGRHGQLFVCNHRTLIDPVYVSVALDRPVRAVSYSLSRLSELISPIGRTVRLTRDRERDGHAMARLLDRGDLVVVCPEGTTCREPYLLRFSPLFAELADNVVPVGIAVETAMFYATTAGGLKCLDPLYYIVNPRMCYTVQFMDRVRTAPAKEGKVPSTDVANLVQRKMGEELGYGCTMLTRKDKYLMLAGNDGKCSSTPAPAATKI</sequence>
<evidence type="ECO:0000256" key="6">
    <source>
        <dbReference type="ARBA" id="ARBA00023136"/>
    </source>
</evidence>
<dbReference type="Gramene" id="KQJ98500">
    <property type="protein sequence ID" value="KQJ98500"/>
    <property type="gene ID" value="BRADI_3g37245v3"/>
</dbReference>
<dbReference type="STRING" id="15368.I1I7I5"/>
<reference evidence="10 11" key="1">
    <citation type="journal article" date="2010" name="Nature">
        <title>Genome sequencing and analysis of the model grass Brachypodium distachyon.</title>
        <authorList>
            <consortium name="International Brachypodium Initiative"/>
        </authorList>
    </citation>
    <scope>NUCLEOTIDE SEQUENCE [LARGE SCALE GENOMIC DNA]</scope>
    <source>
        <strain evidence="10 11">Bd21</strain>
    </source>
</reference>
<dbReference type="SMART" id="SM00563">
    <property type="entry name" value="PlsC"/>
    <property type="match status" value="1"/>
</dbReference>
<dbReference type="Pfam" id="PF01553">
    <property type="entry name" value="Acyltransferase"/>
    <property type="match status" value="1"/>
</dbReference>
<dbReference type="EnsemblPlants" id="KQJ98500">
    <property type="protein sequence ID" value="KQJ98500"/>
    <property type="gene ID" value="BRADI_3g37245v3"/>
</dbReference>
<proteinExistence type="inferred from homology"/>
<dbReference type="InterPro" id="IPR056462">
    <property type="entry name" value="HAD_RAM2/GPAT1-8"/>
</dbReference>
<dbReference type="Pfam" id="PF23270">
    <property type="entry name" value="HAD_RAM2_N"/>
    <property type="match status" value="1"/>
</dbReference>
<dbReference type="EMBL" id="CM000882">
    <property type="protein sequence ID" value="KQJ98500.1"/>
    <property type="molecule type" value="Genomic_DNA"/>
</dbReference>
<keyword evidence="5" id="KW-1133">Transmembrane helix</keyword>
<keyword evidence="12" id="KW-1185">Reference proteome</keyword>
<evidence type="ECO:0000259" key="9">
    <source>
        <dbReference type="SMART" id="SM00563"/>
    </source>
</evidence>
<reference evidence="10" key="2">
    <citation type="submission" date="2017-06" db="EMBL/GenBank/DDBJ databases">
        <title>WGS assembly of Brachypodium distachyon.</title>
        <authorList>
            <consortium name="The International Brachypodium Initiative"/>
            <person name="Lucas S."/>
            <person name="Harmon-Smith M."/>
            <person name="Lail K."/>
            <person name="Tice H."/>
            <person name="Grimwood J."/>
            <person name="Bruce D."/>
            <person name="Barry K."/>
            <person name="Shu S."/>
            <person name="Lindquist E."/>
            <person name="Wang M."/>
            <person name="Pitluck S."/>
            <person name="Vogel J.P."/>
            <person name="Garvin D.F."/>
            <person name="Mockler T.C."/>
            <person name="Schmutz J."/>
            <person name="Rokhsar D."/>
            <person name="Bevan M.W."/>
        </authorList>
    </citation>
    <scope>NUCLEOTIDE SEQUENCE</scope>
    <source>
        <strain evidence="10">Bd21</strain>
    </source>
</reference>
<dbReference type="GeneID" id="100841657"/>
<dbReference type="CDD" id="cd06551">
    <property type="entry name" value="LPLAT"/>
    <property type="match status" value="1"/>
</dbReference>
<dbReference type="GO" id="GO:0016791">
    <property type="term" value="F:phosphatase activity"/>
    <property type="evidence" value="ECO:0000318"/>
    <property type="project" value="GO_Central"/>
</dbReference>
<evidence type="ECO:0000313" key="12">
    <source>
        <dbReference type="Proteomes" id="UP000008810"/>
    </source>
</evidence>
<dbReference type="HOGENOM" id="CLU_028504_1_0_1"/>
<dbReference type="Proteomes" id="UP000008810">
    <property type="component" value="Chromosome 3"/>
</dbReference>
<evidence type="ECO:0000313" key="11">
    <source>
        <dbReference type="EnsemblPlants" id="KQJ98500"/>
    </source>
</evidence>
<accession>I1I7I5</accession>
<gene>
    <name evidence="11" type="primary">LOC100841657</name>
    <name evidence="10" type="ORF">BRADI_3g37245v3</name>
</gene>
<feature type="domain" description="Phospholipid/glycerol acyltransferase" evidence="9">
    <location>
        <begin position="365"/>
        <end position="468"/>
    </location>
</feature>
<dbReference type="EMBL" id="CM000882">
    <property type="protein sequence ID" value="KQJ98439.2"/>
    <property type="molecule type" value="Genomic_DNA"/>
</dbReference>
<protein>
    <recommendedName>
        <fullName evidence="9">Phospholipid/glycerol acyltransferase domain-containing protein</fullName>
    </recommendedName>
</protein>
<evidence type="ECO:0000256" key="8">
    <source>
        <dbReference type="SAM" id="SignalP"/>
    </source>
</evidence>
<keyword evidence="3" id="KW-0808">Transferase</keyword>
<evidence type="ECO:0000256" key="1">
    <source>
        <dbReference type="ARBA" id="ARBA00004141"/>
    </source>
</evidence>
<evidence type="ECO:0000256" key="4">
    <source>
        <dbReference type="ARBA" id="ARBA00022692"/>
    </source>
</evidence>
<feature type="signal peptide" evidence="8">
    <location>
        <begin position="1"/>
        <end position="22"/>
    </location>
</feature>
<dbReference type="PANTHER" id="PTHR15486:SF98">
    <property type="entry name" value="OS11G0679700 PROTEIN"/>
    <property type="match status" value="1"/>
</dbReference>
<evidence type="ECO:0000256" key="7">
    <source>
        <dbReference type="SAM" id="MobiDB-lite"/>
    </source>
</evidence>
<dbReference type="OrthoDB" id="1854593at2759"/>
<dbReference type="GO" id="GO:0090447">
    <property type="term" value="F:glycerol-3-phosphate 2-O-acyltransferase activity"/>
    <property type="evidence" value="ECO:0000318"/>
    <property type="project" value="GO_Central"/>
</dbReference>
<keyword evidence="8" id="KW-0732">Signal</keyword>
<dbReference type="AlphaFoldDB" id="I1I7I5"/>
<feature type="compositionally biased region" description="Low complexity" evidence="7">
    <location>
        <begin position="25"/>
        <end position="35"/>
    </location>
</feature>
<dbReference type="eggNOG" id="ENOG502QRJ7">
    <property type="taxonomic scope" value="Eukaryota"/>
</dbReference>
<dbReference type="OMA" id="CIMGSDM"/>
<keyword evidence="4" id="KW-0812">Transmembrane</keyword>